<name>A0A0F9VHI1_9ZZZZ</name>
<feature type="domain" description="Response regulatory" evidence="2">
    <location>
        <begin position="56"/>
        <end position="174"/>
    </location>
</feature>
<dbReference type="Gene3D" id="3.40.50.2300">
    <property type="match status" value="1"/>
</dbReference>
<dbReference type="InterPro" id="IPR011006">
    <property type="entry name" value="CheY-like_superfamily"/>
</dbReference>
<sequence length="175" mass="19299">MLGVAVRSVSNWIDAGKLKAGRTPGGHRRVESHELVAFLDRQKLPIPPELTHKPPRVLVVDDEPSFAKWVVDEIHDLYPQCEVLVAHDGFAAGEIVATSKPDVVILDLKMPKMDGFEVCRRIKARTESQSTVVIAVTAYPSDEAEKRILQCGAQAYFPKPVDRDAMMSELAAVLS</sequence>
<dbReference type="InterPro" id="IPR001789">
    <property type="entry name" value="Sig_transdc_resp-reg_receiver"/>
</dbReference>
<dbReference type="PROSITE" id="PS50110">
    <property type="entry name" value="RESPONSE_REGULATORY"/>
    <property type="match status" value="1"/>
</dbReference>
<dbReference type="GO" id="GO:0000160">
    <property type="term" value="P:phosphorelay signal transduction system"/>
    <property type="evidence" value="ECO:0007669"/>
    <property type="project" value="InterPro"/>
</dbReference>
<dbReference type="InterPro" id="IPR050595">
    <property type="entry name" value="Bact_response_regulator"/>
</dbReference>
<evidence type="ECO:0000259" key="2">
    <source>
        <dbReference type="PROSITE" id="PS50110"/>
    </source>
</evidence>
<proteinExistence type="predicted"/>
<dbReference type="InterPro" id="IPR041657">
    <property type="entry name" value="HTH_17"/>
</dbReference>
<dbReference type="EMBL" id="LAZR01000026">
    <property type="protein sequence ID" value="KKO03520.1"/>
    <property type="molecule type" value="Genomic_DNA"/>
</dbReference>
<reference evidence="3" key="1">
    <citation type="journal article" date="2015" name="Nature">
        <title>Complex archaea that bridge the gap between prokaryotes and eukaryotes.</title>
        <authorList>
            <person name="Spang A."/>
            <person name="Saw J.H."/>
            <person name="Jorgensen S.L."/>
            <person name="Zaremba-Niedzwiedzka K."/>
            <person name="Martijn J."/>
            <person name="Lind A.E."/>
            <person name="van Eijk R."/>
            <person name="Schleper C."/>
            <person name="Guy L."/>
            <person name="Ettema T.J."/>
        </authorList>
    </citation>
    <scope>NUCLEOTIDE SEQUENCE</scope>
</reference>
<dbReference type="AlphaFoldDB" id="A0A0F9VHI1"/>
<dbReference type="Pfam" id="PF12728">
    <property type="entry name" value="HTH_17"/>
    <property type="match status" value="1"/>
</dbReference>
<accession>A0A0F9VHI1</accession>
<evidence type="ECO:0000256" key="1">
    <source>
        <dbReference type="ARBA" id="ARBA00022553"/>
    </source>
</evidence>
<comment type="caution">
    <text evidence="3">The sequence shown here is derived from an EMBL/GenBank/DDBJ whole genome shotgun (WGS) entry which is preliminary data.</text>
</comment>
<dbReference type="Pfam" id="PF00072">
    <property type="entry name" value="Response_reg"/>
    <property type="match status" value="1"/>
</dbReference>
<organism evidence="3">
    <name type="scientific">marine sediment metagenome</name>
    <dbReference type="NCBI Taxonomy" id="412755"/>
    <lineage>
        <taxon>unclassified sequences</taxon>
        <taxon>metagenomes</taxon>
        <taxon>ecological metagenomes</taxon>
    </lineage>
</organism>
<dbReference type="Gene3D" id="1.10.1660.10">
    <property type="match status" value="1"/>
</dbReference>
<dbReference type="PANTHER" id="PTHR44591:SF3">
    <property type="entry name" value="RESPONSE REGULATORY DOMAIN-CONTAINING PROTEIN"/>
    <property type="match status" value="1"/>
</dbReference>
<evidence type="ECO:0000313" key="3">
    <source>
        <dbReference type="EMBL" id="KKO03520.1"/>
    </source>
</evidence>
<protein>
    <recommendedName>
        <fullName evidence="2">Response regulatory domain-containing protein</fullName>
    </recommendedName>
</protein>
<keyword evidence="1" id="KW-0597">Phosphoprotein</keyword>
<dbReference type="SMART" id="SM00448">
    <property type="entry name" value="REC"/>
    <property type="match status" value="1"/>
</dbReference>
<dbReference type="PANTHER" id="PTHR44591">
    <property type="entry name" value="STRESS RESPONSE REGULATOR PROTEIN 1"/>
    <property type="match status" value="1"/>
</dbReference>
<dbReference type="SUPFAM" id="SSF52172">
    <property type="entry name" value="CheY-like"/>
    <property type="match status" value="1"/>
</dbReference>
<gene>
    <name evidence="3" type="ORF">LCGC14_0094450</name>
</gene>